<feature type="domain" description="Dynamin N-terminal" evidence="7">
    <location>
        <begin position="617"/>
        <end position="856"/>
    </location>
</feature>
<dbReference type="RefSeq" id="WP_181315194.1">
    <property type="nucleotide sequence ID" value="NZ_PYAV01000001.1"/>
</dbReference>
<keyword evidence="6" id="KW-0175">Coiled coil</keyword>
<comment type="subcellular location">
    <subcellularLocation>
        <location evidence="1">Membrane</location>
    </subcellularLocation>
</comment>
<sequence length="1210" mass="139463">MSVNDQGYMNFEQTYTVNEAALKALLEQLKTNPPPIQQSEFYRLLHRLELKAASLQMTIAFAGLFSSGKSSLINALLGVEALPSHPVPTSANVVTLSRGEESLHLKFTNGDTKTINSFPDWEEVQSFCKGYGAIEKLHIQSESFQLPYGVQLMDTPGVDSTEELHASAAFEALPNADVILFCMDVQQAASSQNTDFLASLCQFHWRIIPIMTQVDKLKERPGPQFLSHFEHLKTAAKADIEPPIFISAHHPDHEQSETEQLLLNLSAWCASYHLPFMTIWGHLYQFKNQLQVNIREFANRKLEAQQQQVHDLQNEREDWEVFEKRFEKKLFRIIDQFWEKASLTPHSARVAARNYLHEKAGTKKAKMLLQLPFTRKSQTDHENKLLHELQEQMDIHFYLPVRKEVEVLLYELNCSRERVREITSQLHFHITSDILLRAERKGARLSQEYVIQFCRNISLELKFEMKQRLQLILPAIQRYAEEAKKEKIQELDKGLEQAWQNLHTLEDKQTKDEAIQNWQTHVEEQLTNLLQPANPPASVKRLFQLTAYQNENEAVDLHKLAQYQWHHHGKRRESVPQLTAAQLADVAEEMKDLPTLYSFTETVERLVNKLNTPSYRIALFGKFSTGKSTLLNVIAEGAHFPASPEPTTAFPMEIRPPTPEFSNGRAQVRYKTADELLQDINDYLQFAGKKVVNAAEAQALFTKKRYNDSSEGEEQEETEETSIHDLLHEEELQVIWKLSEKLLEAEHHAGSTIFLDQHELELLTKDNEQALLVKEAVLYRAHAFSDVNATIIDTPGVDSIHTLHTERAFEELRNADVMIYMMYYTHAFSRSDVSVIQSMAAANDIRTSDHTFFLLNASDLAENERELHEVLSYTTANLQALYQKPPCVLPVSAKEALAHNNSSTGGWPFIKQTIQAYLQNEITGRLKIEAARLLKEIEQECSRQLYQLSLDRVTRIQRVESAGETVVSQVKAMSVNVYVEVVKEEVHEQFFHLMQRTMFKFGDEFKRVLNRGSFSETQNFTSQLKRQTYELLHWIMREFNDDMRMTLWRCETFAAQQFQQFQRESAEALKQAGFPVNMSESPSSLPVTFQEKLELDDIFIQIDPLIEGYDHLNQFFVHEGIKAYRESLEQLLRPCIQQASVRFRALVAEMLADVVNEKLNAEREVVLQRITDYITASCTSTDEEDVQIRLRSLQQHVFNLHESASFSSDV</sequence>
<accession>A0A2P8HYQ1</accession>
<evidence type="ECO:0000313" key="8">
    <source>
        <dbReference type="EMBL" id="PSL51337.1"/>
    </source>
</evidence>
<dbReference type="CDD" id="cd00882">
    <property type="entry name" value="Ras_like_GTPase"/>
    <property type="match status" value="1"/>
</dbReference>
<dbReference type="GO" id="GO:0016020">
    <property type="term" value="C:membrane"/>
    <property type="evidence" value="ECO:0007669"/>
    <property type="project" value="UniProtKB-SubCell"/>
</dbReference>
<dbReference type="Proteomes" id="UP000242310">
    <property type="component" value="Unassembled WGS sequence"/>
</dbReference>
<keyword evidence="2" id="KW-0547">Nucleotide-binding</keyword>
<reference evidence="8 9" key="1">
    <citation type="submission" date="2018-03" db="EMBL/GenBank/DDBJ databases">
        <title>Genomic Encyclopedia of Type Strains, Phase III (KMG-III): the genomes of soil and plant-associated and newly described type strains.</title>
        <authorList>
            <person name="Whitman W."/>
        </authorList>
    </citation>
    <scope>NUCLEOTIDE SEQUENCE [LARGE SCALE GENOMIC DNA]</scope>
    <source>
        <strain evidence="8 9">CGMCC 1.07653</strain>
    </source>
</reference>
<evidence type="ECO:0000256" key="6">
    <source>
        <dbReference type="SAM" id="Coils"/>
    </source>
</evidence>
<keyword evidence="3" id="KW-0378">Hydrolase</keyword>
<dbReference type="PANTHER" id="PTHR10465">
    <property type="entry name" value="TRANSMEMBRANE GTPASE FZO1"/>
    <property type="match status" value="1"/>
</dbReference>
<comment type="caution">
    <text evidence="8">The sequence shown here is derived from an EMBL/GenBank/DDBJ whole genome shotgun (WGS) entry which is preliminary data.</text>
</comment>
<dbReference type="AlphaFoldDB" id="A0A2P8HYQ1"/>
<dbReference type="GO" id="GO:0005525">
    <property type="term" value="F:GTP binding"/>
    <property type="evidence" value="ECO:0007669"/>
    <property type="project" value="UniProtKB-KW"/>
</dbReference>
<dbReference type="Gene3D" id="3.40.50.300">
    <property type="entry name" value="P-loop containing nucleotide triphosphate hydrolases"/>
    <property type="match status" value="3"/>
</dbReference>
<evidence type="ECO:0000256" key="2">
    <source>
        <dbReference type="ARBA" id="ARBA00022741"/>
    </source>
</evidence>
<evidence type="ECO:0000256" key="3">
    <source>
        <dbReference type="ARBA" id="ARBA00022801"/>
    </source>
</evidence>
<dbReference type="PANTHER" id="PTHR10465:SF0">
    <property type="entry name" value="SARCALUMENIN"/>
    <property type="match status" value="1"/>
</dbReference>
<keyword evidence="9" id="KW-1185">Reference proteome</keyword>
<proteinExistence type="predicted"/>
<protein>
    <submittedName>
        <fullName evidence="8">Dynamin family protein</fullName>
    </submittedName>
</protein>
<keyword evidence="5" id="KW-0472">Membrane</keyword>
<evidence type="ECO:0000256" key="4">
    <source>
        <dbReference type="ARBA" id="ARBA00023134"/>
    </source>
</evidence>
<evidence type="ECO:0000313" key="9">
    <source>
        <dbReference type="Proteomes" id="UP000242310"/>
    </source>
</evidence>
<dbReference type="SUPFAM" id="SSF52540">
    <property type="entry name" value="P-loop containing nucleoside triphosphate hydrolases"/>
    <property type="match status" value="2"/>
</dbReference>
<keyword evidence="4" id="KW-0342">GTP-binding</keyword>
<gene>
    <name evidence="8" type="ORF">B0H94_101251</name>
</gene>
<dbReference type="EMBL" id="PYAV01000001">
    <property type="protein sequence ID" value="PSL51337.1"/>
    <property type="molecule type" value="Genomic_DNA"/>
</dbReference>
<feature type="domain" description="Dynamin N-terminal" evidence="7">
    <location>
        <begin position="59"/>
        <end position="200"/>
    </location>
</feature>
<dbReference type="InterPro" id="IPR027094">
    <property type="entry name" value="Mitofusin_fam"/>
</dbReference>
<dbReference type="InterPro" id="IPR027417">
    <property type="entry name" value="P-loop_NTPase"/>
</dbReference>
<organism evidence="8 9">
    <name type="scientific">Salsuginibacillus halophilus</name>
    <dbReference type="NCBI Taxonomy" id="517424"/>
    <lineage>
        <taxon>Bacteria</taxon>
        <taxon>Bacillati</taxon>
        <taxon>Bacillota</taxon>
        <taxon>Bacilli</taxon>
        <taxon>Bacillales</taxon>
        <taxon>Bacillaceae</taxon>
        <taxon>Salsuginibacillus</taxon>
    </lineage>
</organism>
<feature type="coiled-coil region" evidence="6">
    <location>
        <begin position="287"/>
        <end position="322"/>
    </location>
</feature>
<evidence type="ECO:0000259" key="7">
    <source>
        <dbReference type="Pfam" id="PF00350"/>
    </source>
</evidence>
<evidence type="ECO:0000256" key="1">
    <source>
        <dbReference type="ARBA" id="ARBA00004370"/>
    </source>
</evidence>
<dbReference type="Pfam" id="PF00350">
    <property type="entry name" value="Dynamin_N"/>
    <property type="match status" value="2"/>
</dbReference>
<dbReference type="GO" id="GO:0003924">
    <property type="term" value="F:GTPase activity"/>
    <property type="evidence" value="ECO:0007669"/>
    <property type="project" value="InterPro"/>
</dbReference>
<name>A0A2P8HYQ1_9BACI</name>
<dbReference type="InterPro" id="IPR045063">
    <property type="entry name" value="Dynamin_N"/>
</dbReference>
<evidence type="ECO:0000256" key="5">
    <source>
        <dbReference type="ARBA" id="ARBA00023136"/>
    </source>
</evidence>